<accession>A0ABQ0H8B5</accession>
<proteinExistence type="predicted"/>
<name>A0ABQ0H8B5_9ACTN</name>
<dbReference type="Proteomes" id="UP000004881">
    <property type="component" value="Unassembled WGS sequence"/>
</dbReference>
<evidence type="ECO:0000313" key="3">
    <source>
        <dbReference type="Proteomes" id="UP000004881"/>
    </source>
</evidence>
<evidence type="ECO:0000313" key="2">
    <source>
        <dbReference type="EMBL" id="GAB42105.1"/>
    </source>
</evidence>
<feature type="domain" description="AbiEi antitoxin N-terminal" evidence="1">
    <location>
        <begin position="23"/>
        <end position="69"/>
    </location>
</feature>
<protein>
    <recommendedName>
        <fullName evidence="1">AbiEi antitoxin N-terminal domain-containing protein</fullName>
    </recommendedName>
</protein>
<keyword evidence="3" id="KW-1185">Reference proteome</keyword>
<comment type="caution">
    <text evidence="2">The sequence shown here is derived from an EMBL/GenBank/DDBJ whole genome shotgun (WGS) entry which is preliminary data.</text>
</comment>
<gene>
    <name evidence="2" type="ORF">GOTRE_007_00540</name>
</gene>
<reference evidence="2 3" key="1">
    <citation type="submission" date="2012-02" db="EMBL/GenBank/DDBJ databases">
        <title>Whole genome shotgun sequence of Gordonia terrae NBRC 100016.</title>
        <authorList>
            <person name="Takarada H."/>
            <person name="Hosoyama A."/>
            <person name="Tsuchikane K."/>
            <person name="Katsumata H."/>
            <person name="Yamazaki S."/>
            <person name="Fujita N."/>
        </authorList>
    </citation>
    <scope>NUCLEOTIDE SEQUENCE [LARGE SCALE GENOMIC DNA]</scope>
    <source>
        <strain evidence="2 3">NBRC 100016</strain>
    </source>
</reference>
<organism evidence="2 3">
    <name type="scientific">Gordonia terrae NBRC 100016</name>
    <dbReference type="NCBI Taxonomy" id="1089454"/>
    <lineage>
        <taxon>Bacteria</taxon>
        <taxon>Bacillati</taxon>
        <taxon>Actinomycetota</taxon>
        <taxon>Actinomycetes</taxon>
        <taxon>Mycobacteriales</taxon>
        <taxon>Gordoniaceae</taxon>
        <taxon>Gordonia</taxon>
    </lineage>
</organism>
<dbReference type="Pfam" id="PF13338">
    <property type="entry name" value="AbiEi_4"/>
    <property type="match status" value="1"/>
</dbReference>
<sequence>MQITHHTDCYYCCMIDAGRWAAIRDLADRQFGLFTTAQARHLGIAPYALARLAEREAIVRVHHGVYELPESSAWTTVGDWAAQWLALHPTADIDDRRAHPDSVVSHAAAAQVLRLGTITASGLELSSPHRINVRDPSVRTWRRPIGTRGLDWDLVDGLPVTTPARTVADLLFTHGDGGHIGTALHTCLSESLVDADELIAVCDRAAPRWNYASGAKLFASLLDQAQMPAEPALVG</sequence>
<dbReference type="InterPro" id="IPR025159">
    <property type="entry name" value="AbiEi_N"/>
</dbReference>
<dbReference type="EMBL" id="BAFD01000007">
    <property type="protein sequence ID" value="GAB42105.1"/>
    <property type="molecule type" value="Genomic_DNA"/>
</dbReference>
<evidence type="ECO:0000259" key="1">
    <source>
        <dbReference type="Pfam" id="PF13338"/>
    </source>
</evidence>